<sequence length="77" mass="8712">MMKKVRESSSKSSYALSTFGHLLGDFAALPFIARILKTIINTILSSRGMFEQPVSLERPQSFHRRMFSNSTAHSARH</sequence>
<dbReference type="Proteomes" id="UP000054928">
    <property type="component" value="Unassembled WGS sequence"/>
</dbReference>
<evidence type="ECO:0000313" key="1">
    <source>
        <dbReference type="EMBL" id="CEG37888.1"/>
    </source>
</evidence>
<dbReference type="AlphaFoldDB" id="A0A0P1ABG5"/>
<accession>A0A0P1ABG5</accession>
<evidence type="ECO:0000313" key="2">
    <source>
        <dbReference type="Proteomes" id="UP000054928"/>
    </source>
</evidence>
<dbReference type="GeneID" id="36400992"/>
<protein>
    <submittedName>
        <fullName evidence="1">Uncharacterized protein</fullName>
    </submittedName>
</protein>
<keyword evidence="2" id="KW-1185">Reference proteome</keyword>
<name>A0A0P1ABG5_PLAHL</name>
<proteinExistence type="predicted"/>
<dbReference type="RefSeq" id="XP_024574257.1">
    <property type="nucleotide sequence ID" value="XM_024723263.1"/>
</dbReference>
<organism evidence="1 2">
    <name type="scientific">Plasmopara halstedii</name>
    <name type="common">Downy mildew of sunflower</name>
    <dbReference type="NCBI Taxonomy" id="4781"/>
    <lineage>
        <taxon>Eukaryota</taxon>
        <taxon>Sar</taxon>
        <taxon>Stramenopiles</taxon>
        <taxon>Oomycota</taxon>
        <taxon>Peronosporomycetes</taxon>
        <taxon>Peronosporales</taxon>
        <taxon>Peronosporaceae</taxon>
        <taxon>Plasmopara</taxon>
    </lineage>
</organism>
<reference evidence="2" key="1">
    <citation type="submission" date="2014-09" db="EMBL/GenBank/DDBJ databases">
        <authorList>
            <person name="Sharma Rahul"/>
            <person name="Thines Marco"/>
        </authorList>
    </citation>
    <scope>NUCLEOTIDE SEQUENCE [LARGE SCALE GENOMIC DNA]</scope>
</reference>
<dbReference type="EMBL" id="CCYD01000291">
    <property type="protein sequence ID" value="CEG37888.1"/>
    <property type="molecule type" value="Genomic_DNA"/>
</dbReference>